<name>A0A2P2NRX8_RHIMU</name>
<reference evidence="1" key="1">
    <citation type="submission" date="2018-02" db="EMBL/GenBank/DDBJ databases">
        <title>Rhizophora mucronata_Transcriptome.</title>
        <authorList>
            <person name="Meera S.P."/>
            <person name="Sreeshan A."/>
            <person name="Augustine A."/>
        </authorList>
    </citation>
    <scope>NUCLEOTIDE SEQUENCE</scope>
    <source>
        <tissue evidence="1">Leaf</tissue>
    </source>
</reference>
<evidence type="ECO:0000313" key="1">
    <source>
        <dbReference type="EMBL" id="MBX45160.1"/>
    </source>
</evidence>
<proteinExistence type="predicted"/>
<dbReference type="EMBL" id="GGEC01064676">
    <property type="protein sequence ID" value="MBX45160.1"/>
    <property type="molecule type" value="Transcribed_RNA"/>
</dbReference>
<protein>
    <submittedName>
        <fullName evidence="1">Uncharacterized protein</fullName>
    </submittedName>
</protein>
<organism evidence="1">
    <name type="scientific">Rhizophora mucronata</name>
    <name type="common">Asiatic mangrove</name>
    <dbReference type="NCBI Taxonomy" id="61149"/>
    <lineage>
        <taxon>Eukaryota</taxon>
        <taxon>Viridiplantae</taxon>
        <taxon>Streptophyta</taxon>
        <taxon>Embryophyta</taxon>
        <taxon>Tracheophyta</taxon>
        <taxon>Spermatophyta</taxon>
        <taxon>Magnoliopsida</taxon>
        <taxon>eudicotyledons</taxon>
        <taxon>Gunneridae</taxon>
        <taxon>Pentapetalae</taxon>
        <taxon>rosids</taxon>
        <taxon>fabids</taxon>
        <taxon>Malpighiales</taxon>
        <taxon>Rhizophoraceae</taxon>
        <taxon>Rhizophora</taxon>
    </lineage>
</organism>
<dbReference type="AlphaFoldDB" id="A0A2P2NRX8"/>
<sequence>MKTTKVMQETKVALHHITHLAAILSLAAI</sequence>
<accession>A0A2P2NRX8</accession>